<dbReference type="AlphaFoldDB" id="A0A397SF13"/>
<comment type="caution">
    <text evidence="2">The sequence shown here is derived from an EMBL/GenBank/DDBJ whole genome shotgun (WGS) entry which is preliminary data.</text>
</comment>
<sequence length="326" mass="37655">MANLSFKLKNITSYGKEALKLEIKDLKITDGDSRIINEVGSFGRIDTPVNSIKKICISARGWQGDYSQSTLNLLLGFKTNPNFTYKAKHPISNNTSNQIKEVEDLLTSIKIDKDIKNESVFPIQKKIDFLRLLKNILEAKNKTELNQTYQIAKDNSSYQVKKIKEVIDKINETREKEIKEELQKEKAWENLQELTNIVHPGAEFDFTKLKEEIKNLKINGLTSQIQNEKGKSEQLIFSIKEELKESGRFLFDKLLKKQKKIIQSSNNTTTSEKLEEIKQILSGEIVNNKENLQILLNKQVEIHQLEKQLESLQEQELQNNIEQPPK</sequence>
<gene>
    <name evidence="2" type="ORF">C1645_834755</name>
</gene>
<keyword evidence="3" id="KW-1185">Reference proteome</keyword>
<evidence type="ECO:0000313" key="2">
    <source>
        <dbReference type="EMBL" id="RIA82835.1"/>
    </source>
</evidence>
<keyword evidence="1" id="KW-0175">Coiled coil</keyword>
<name>A0A397SF13_9GLOM</name>
<feature type="coiled-coil region" evidence="1">
    <location>
        <begin position="295"/>
        <end position="322"/>
    </location>
</feature>
<organism evidence="2 3">
    <name type="scientific">Glomus cerebriforme</name>
    <dbReference type="NCBI Taxonomy" id="658196"/>
    <lineage>
        <taxon>Eukaryota</taxon>
        <taxon>Fungi</taxon>
        <taxon>Fungi incertae sedis</taxon>
        <taxon>Mucoromycota</taxon>
        <taxon>Glomeromycotina</taxon>
        <taxon>Glomeromycetes</taxon>
        <taxon>Glomerales</taxon>
        <taxon>Glomeraceae</taxon>
        <taxon>Glomus</taxon>
    </lineage>
</organism>
<dbReference type="Proteomes" id="UP000265703">
    <property type="component" value="Unassembled WGS sequence"/>
</dbReference>
<evidence type="ECO:0000313" key="3">
    <source>
        <dbReference type="Proteomes" id="UP000265703"/>
    </source>
</evidence>
<reference evidence="2 3" key="1">
    <citation type="submission" date="2018-06" db="EMBL/GenBank/DDBJ databases">
        <title>Comparative genomics reveals the genomic features of Rhizophagus irregularis, R. cerebriforme, R. diaphanum and Gigaspora rosea, and their symbiotic lifestyle signature.</title>
        <authorList>
            <person name="Morin E."/>
            <person name="San Clemente H."/>
            <person name="Chen E.C.H."/>
            <person name="De La Providencia I."/>
            <person name="Hainaut M."/>
            <person name="Kuo A."/>
            <person name="Kohler A."/>
            <person name="Murat C."/>
            <person name="Tang N."/>
            <person name="Roy S."/>
            <person name="Loubradou J."/>
            <person name="Henrissat B."/>
            <person name="Grigoriev I.V."/>
            <person name="Corradi N."/>
            <person name="Roux C."/>
            <person name="Martin F.M."/>
        </authorList>
    </citation>
    <scope>NUCLEOTIDE SEQUENCE [LARGE SCALE GENOMIC DNA]</scope>
    <source>
        <strain evidence="2 3">DAOM 227022</strain>
    </source>
</reference>
<evidence type="ECO:0000256" key="1">
    <source>
        <dbReference type="SAM" id="Coils"/>
    </source>
</evidence>
<protein>
    <submittedName>
        <fullName evidence="2">Uncharacterized protein</fullName>
    </submittedName>
</protein>
<accession>A0A397SF13</accession>
<dbReference type="EMBL" id="QKYT01000626">
    <property type="protein sequence ID" value="RIA82835.1"/>
    <property type="molecule type" value="Genomic_DNA"/>
</dbReference>
<proteinExistence type="predicted"/>